<dbReference type="Pfam" id="PF13589">
    <property type="entry name" value="HATPase_c_3"/>
    <property type="match status" value="1"/>
</dbReference>
<dbReference type="InterPro" id="IPR014762">
    <property type="entry name" value="DNA_mismatch_repair_CS"/>
</dbReference>
<feature type="compositionally biased region" description="Low complexity" evidence="3">
    <location>
        <begin position="420"/>
        <end position="434"/>
    </location>
</feature>
<dbReference type="InterPro" id="IPR013507">
    <property type="entry name" value="DNA_mismatch_S5_2-like"/>
</dbReference>
<dbReference type="InterPro" id="IPR014721">
    <property type="entry name" value="Ribsml_uS5_D2-typ_fold_subgr"/>
</dbReference>
<dbReference type="GeneID" id="62205034"/>
<dbReference type="GO" id="GO:0032389">
    <property type="term" value="C:MutLalpha complex"/>
    <property type="evidence" value="ECO:0007669"/>
    <property type="project" value="TreeGrafter"/>
</dbReference>
<feature type="compositionally biased region" description="Polar residues" evidence="3">
    <location>
        <begin position="631"/>
        <end position="645"/>
    </location>
</feature>
<feature type="region of interest" description="Disordered" evidence="3">
    <location>
        <begin position="682"/>
        <end position="710"/>
    </location>
</feature>
<sequence>MARARYEARRSFRLGPSSCKRTHSVLIALHKWHLRTIILTSNDMSEGPEIVAVPGIAALSSIAARQIGAGQVLVDPSSVVKELVDNALDARAKSIFVDITANTIDSIQVKDDGHGIPAQDRPLACRRSCTSKIRDFRDLKGVGGKWLGFRGEALSSMAEMSSSLCITTRVEGEPVAVKLKYGRDGELASVEHDSHPIGTTVKVTRFLDFIPVRKQTASKNSANLLAKIRRLMQAYALSRPTTRFRLRVLKARNNSGGLVYAPKADANVEDATLKVIGKDCALQCDWAVLEADGFEVHAFLPKPGATGPKIAHQGAFISIDARPVSSSRGTMKQIVAAYKDRLRKSNPSLVGIKDPFFCLNIICPPDSYDPNIEPAKDDVMFDNSNVVIGVVDKLLKAYYPEASQEARDAEPPTSAQQQYENQSRQRTSSSTESSIVAHEHTSTSAIEEPPATTTQVQPRWRSSMYGIDEDDLQFLQENHTPVIEEEEGIRAAEISNPWTIARMNARVKPKQSSSHEQLLSPVKSQEYVNSHSGSSSPIVTPNRPRSALPLTPQTLSKTNVVKSPLDAELEPSIQHVSQASSEINTLDNIAQERVIGKERRYEFNISPFHTGMSNHFTQREIHPKDLKVRSFSQPATSPHNMTPPGSSAPRRRRAQQTYANKPFAPLTRGSHDTVLRKSLPGTQAVQPAHNQHGTFNQGLRPSATNSSASHKSILNSVESTIQNQLNSNNNSDIRDFFGCDAQQEPPMSPRHAPEVVFSRAPSAESQPCSKHVRVDPMPDDDRGTNINLSRSVDKYPPSSIGIQMPMVCGQRSVGDRDAQGVFNEKGSRLEPRRANRQFQVHDWAFPYSPTLRSSDSRSDHPLIPLGFSRVAATEDAHRHDNNAKDMEAYFRSQEKQHVNSLLHAENASQRQELRTVPPYEAPSKKLRPSRRTIDALERTKSSKIPLERIPKGFNIQDLILPLPMNIRTVLQHCHKLDMRRNSLEWGHPAEGVYNNFDEPVLEQKISEWVAKLDALLCERYQRIGGADTRREIQDGIQRALDTRKELGDAMLRVVSVGQDVVDGAVGVSDEHVFRGDGKVASSITQQQAVEPERKANDEFDFDMEQYIDLTADNERQITGIASEGSTEVARSDHNEDVEDEMLMDL</sequence>
<dbReference type="GO" id="GO:0016887">
    <property type="term" value="F:ATP hydrolysis activity"/>
    <property type="evidence" value="ECO:0007669"/>
    <property type="project" value="InterPro"/>
</dbReference>
<comment type="similarity">
    <text evidence="1">Belongs to the DNA mismatch repair MutL/HexB family.</text>
</comment>
<feature type="region of interest" description="Disordered" evidence="3">
    <location>
        <begin position="508"/>
        <end position="551"/>
    </location>
</feature>
<dbReference type="CDD" id="cd03485">
    <property type="entry name" value="MutL_Trans_hPMS_1_like"/>
    <property type="match status" value="1"/>
</dbReference>
<evidence type="ECO:0000256" key="2">
    <source>
        <dbReference type="ARBA" id="ARBA00022763"/>
    </source>
</evidence>
<feature type="region of interest" description="Disordered" evidence="3">
    <location>
        <begin position="631"/>
        <end position="670"/>
    </location>
</feature>
<gene>
    <name evidence="5" type="ORF">GT037_006809</name>
</gene>
<feature type="compositionally biased region" description="Basic and acidic residues" evidence="3">
    <location>
        <begin position="772"/>
        <end position="783"/>
    </location>
</feature>
<dbReference type="NCBIfam" id="TIGR00585">
    <property type="entry name" value="mutl"/>
    <property type="match status" value="1"/>
</dbReference>
<comment type="caution">
    <text evidence="5">The sequence shown here is derived from an EMBL/GenBank/DDBJ whole genome shotgun (WGS) entry which is preliminary data.</text>
</comment>
<dbReference type="InterPro" id="IPR002099">
    <property type="entry name" value="MutL/Mlh/PMS"/>
</dbReference>
<proteinExistence type="inferred from homology"/>
<keyword evidence="2" id="KW-0227">DNA damage</keyword>
<dbReference type="FunFam" id="3.30.565.10:FF:000017">
    <property type="entry name" value="PMS1 homolog 1, mismatch repair system component"/>
    <property type="match status" value="1"/>
</dbReference>
<feature type="compositionally biased region" description="Acidic residues" evidence="3">
    <location>
        <begin position="1135"/>
        <end position="1145"/>
    </location>
</feature>
<dbReference type="Proteomes" id="UP000596902">
    <property type="component" value="Unassembled WGS sequence"/>
</dbReference>
<dbReference type="EMBL" id="JAAABM010000009">
    <property type="protein sequence ID" value="KAF7675046.1"/>
    <property type="molecule type" value="Genomic_DNA"/>
</dbReference>
<dbReference type="PANTHER" id="PTHR10073:SF41">
    <property type="entry name" value="MISMATCH REPAIR PROTEIN, PUTATIVE (AFU_ORTHOLOGUE AFUA_8G05820)-RELATED"/>
    <property type="match status" value="1"/>
</dbReference>
<evidence type="ECO:0000256" key="1">
    <source>
        <dbReference type="ARBA" id="ARBA00006082"/>
    </source>
</evidence>
<feature type="region of interest" description="Disordered" evidence="3">
    <location>
        <begin position="905"/>
        <end position="932"/>
    </location>
</feature>
<dbReference type="GO" id="GO:0140664">
    <property type="term" value="F:ATP-dependent DNA damage sensor activity"/>
    <property type="evidence" value="ECO:0007669"/>
    <property type="project" value="InterPro"/>
</dbReference>
<keyword evidence="6" id="KW-1185">Reference proteome</keyword>
<evidence type="ECO:0000256" key="3">
    <source>
        <dbReference type="SAM" id="MobiDB-lite"/>
    </source>
</evidence>
<organism evidence="5 6">
    <name type="scientific">Alternaria burnsii</name>
    <dbReference type="NCBI Taxonomy" id="1187904"/>
    <lineage>
        <taxon>Eukaryota</taxon>
        <taxon>Fungi</taxon>
        <taxon>Dikarya</taxon>
        <taxon>Ascomycota</taxon>
        <taxon>Pezizomycotina</taxon>
        <taxon>Dothideomycetes</taxon>
        <taxon>Pleosporomycetidae</taxon>
        <taxon>Pleosporales</taxon>
        <taxon>Pleosporineae</taxon>
        <taxon>Pleosporaceae</taxon>
        <taxon>Alternaria</taxon>
        <taxon>Alternaria sect. Alternaria</taxon>
    </lineage>
</organism>
<reference evidence="5" key="2">
    <citation type="submission" date="2020-08" db="EMBL/GenBank/DDBJ databases">
        <title>Draft Genome Sequence of Cumin Blight Pathogen Alternaria burnsii.</title>
        <authorList>
            <person name="Feng Z."/>
        </authorList>
    </citation>
    <scope>NUCLEOTIDE SEQUENCE</scope>
    <source>
        <strain evidence="5">CBS107.38</strain>
    </source>
</reference>
<dbReference type="GO" id="GO:0005524">
    <property type="term" value="F:ATP binding"/>
    <property type="evidence" value="ECO:0007669"/>
    <property type="project" value="InterPro"/>
</dbReference>
<feature type="region of interest" description="Disordered" evidence="3">
    <location>
        <begin position="1124"/>
        <end position="1145"/>
    </location>
</feature>
<dbReference type="InterPro" id="IPR038973">
    <property type="entry name" value="MutL/Mlh/Pms-like"/>
</dbReference>
<dbReference type="InterPro" id="IPR036890">
    <property type="entry name" value="HATPase_C_sf"/>
</dbReference>
<protein>
    <submittedName>
        <fullName evidence="5">Dna mismatch repair protein</fullName>
    </submittedName>
</protein>
<feature type="domain" description="DNA mismatch repair protein S5" evidence="4">
    <location>
        <begin position="272"/>
        <end position="400"/>
    </location>
</feature>
<dbReference type="Pfam" id="PF01119">
    <property type="entry name" value="DNA_mis_repair"/>
    <property type="match status" value="1"/>
</dbReference>
<dbReference type="InterPro" id="IPR020568">
    <property type="entry name" value="Ribosomal_Su5_D2-typ_SF"/>
</dbReference>
<evidence type="ECO:0000259" key="4">
    <source>
        <dbReference type="SMART" id="SM01340"/>
    </source>
</evidence>
<dbReference type="PANTHER" id="PTHR10073">
    <property type="entry name" value="DNA MISMATCH REPAIR PROTEIN MLH, PMS, MUTL"/>
    <property type="match status" value="1"/>
</dbReference>
<dbReference type="SMART" id="SM01340">
    <property type="entry name" value="DNA_mis_repair"/>
    <property type="match status" value="1"/>
</dbReference>
<evidence type="ECO:0000313" key="5">
    <source>
        <dbReference type="EMBL" id="KAF7675046.1"/>
    </source>
</evidence>
<dbReference type="Gene3D" id="3.30.565.10">
    <property type="entry name" value="Histidine kinase-like ATPase, C-terminal domain"/>
    <property type="match status" value="1"/>
</dbReference>
<feature type="region of interest" description="Disordered" evidence="3">
    <location>
        <begin position="403"/>
        <end position="458"/>
    </location>
</feature>
<feature type="compositionally biased region" description="Polar residues" evidence="3">
    <location>
        <begin position="510"/>
        <end position="539"/>
    </location>
</feature>
<accession>A0A8H7B299</accession>
<dbReference type="SUPFAM" id="SSF55874">
    <property type="entry name" value="ATPase domain of HSP90 chaperone/DNA topoisomerase II/histidine kinase"/>
    <property type="match status" value="1"/>
</dbReference>
<dbReference type="PROSITE" id="PS00058">
    <property type="entry name" value="DNA_MISMATCH_REPAIR_1"/>
    <property type="match status" value="1"/>
</dbReference>
<dbReference type="GO" id="GO:0030983">
    <property type="term" value="F:mismatched DNA binding"/>
    <property type="evidence" value="ECO:0007669"/>
    <property type="project" value="InterPro"/>
</dbReference>
<dbReference type="AlphaFoldDB" id="A0A8H7B299"/>
<evidence type="ECO:0000313" key="6">
    <source>
        <dbReference type="Proteomes" id="UP000596902"/>
    </source>
</evidence>
<name>A0A8H7B299_9PLEO</name>
<dbReference type="GO" id="GO:0006298">
    <property type="term" value="P:mismatch repair"/>
    <property type="evidence" value="ECO:0007669"/>
    <property type="project" value="InterPro"/>
</dbReference>
<feature type="region of interest" description="Disordered" evidence="3">
    <location>
        <begin position="760"/>
        <end position="800"/>
    </location>
</feature>
<dbReference type="GO" id="GO:0061982">
    <property type="term" value="P:meiosis I cell cycle process"/>
    <property type="evidence" value="ECO:0007669"/>
    <property type="project" value="UniProtKB-ARBA"/>
</dbReference>
<dbReference type="RefSeq" id="XP_038785328.1">
    <property type="nucleotide sequence ID" value="XM_038931856.1"/>
</dbReference>
<dbReference type="SUPFAM" id="SSF54211">
    <property type="entry name" value="Ribosomal protein S5 domain 2-like"/>
    <property type="match status" value="1"/>
</dbReference>
<dbReference type="Gene3D" id="3.30.230.10">
    <property type="match status" value="1"/>
</dbReference>
<reference evidence="5" key="1">
    <citation type="submission" date="2020-01" db="EMBL/GenBank/DDBJ databases">
        <authorList>
            <person name="Feng Z.H.Z."/>
        </authorList>
    </citation>
    <scope>NUCLEOTIDE SEQUENCE</scope>
    <source>
        <strain evidence="5">CBS107.38</strain>
    </source>
</reference>